<evidence type="ECO:0000256" key="2">
    <source>
        <dbReference type="SAM" id="SignalP"/>
    </source>
</evidence>
<keyword evidence="5" id="KW-1185">Reference proteome</keyword>
<name>A0A238XYT0_9FLAO</name>
<sequence>MMKKITLLLLLLTATLGYAQTSNYCSTEVFHLDIPAETVSAINLTIVNTGATTMKVTAAHADITFLDLLGSITGAPNKSAADTSVPGEISITLTWTGTPPTDVTIQHIQWSKTTGGIWQKNDATTPFAGVCAPPPAPEEDASLSDLLVDGNTISTFSPITLDYNVFLPSETTIAPTITATTTHGLATTVITQATGLPGSATVVVTSEDTLNEKIYTVSFILAGPNVGAPTPTQAQTEVISVFSQITNDFADPNPTITSHYADIANTNYNPNWGGGSGNVVIESLAGDVVLKYPNLNYQGTALGSHTDVGTMEYLHIDFWTDAGTSLRISIISVTTGEVAYDIDAALGTLPQGQWVGIDVPLSYLTDVNANFDFNIKELKFDEGIGQTFYFDNLYFWKTPVDSATDTTLSDLTVDGSTLTGFNASTLTYDVILPKGTTVVPTVVGTTTQGSPATAVTSNAGSLPGSSTILVTAQDGSTTETYTVNFTVDTNTACAGNSSEAEQGTFSNGGYSYAFETLENGDVRMTFELLEAGATSVVAYAWRAAPNFSETPMTVTGNTATLDLNGFTTGEVINYAVKFVWADGGFGVTKYFTYTVGDDCGTLSIKDFEIEGLIAYPNPTKGKWLISTKDQEIQAVDVFNVLGKKVLSLKPNTLSVNVDASSLAPGVYITTITTEKGTSSRKLIKN</sequence>
<gene>
    <name evidence="4" type="ORF">SAMN06265371_107165</name>
</gene>
<evidence type="ECO:0000313" key="4">
    <source>
        <dbReference type="EMBL" id="SNR64135.1"/>
    </source>
</evidence>
<dbReference type="Pfam" id="PF18962">
    <property type="entry name" value="Por_Secre_tail"/>
    <property type="match status" value="1"/>
</dbReference>
<dbReference type="Gene3D" id="2.60.120.430">
    <property type="entry name" value="Galactose-binding lectin"/>
    <property type="match status" value="1"/>
</dbReference>
<evidence type="ECO:0000313" key="5">
    <source>
        <dbReference type="Proteomes" id="UP000198384"/>
    </source>
</evidence>
<organism evidence="4 5">
    <name type="scientific">Lutibacter agarilyticus</name>
    <dbReference type="NCBI Taxonomy" id="1109740"/>
    <lineage>
        <taxon>Bacteria</taxon>
        <taxon>Pseudomonadati</taxon>
        <taxon>Bacteroidota</taxon>
        <taxon>Flavobacteriia</taxon>
        <taxon>Flavobacteriales</taxon>
        <taxon>Flavobacteriaceae</taxon>
        <taxon>Lutibacter</taxon>
    </lineage>
</organism>
<accession>A0A238XYT0</accession>
<dbReference type="OrthoDB" id="5381604at2"/>
<feature type="chain" id="PRO_5012127568" evidence="2">
    <location>
        <begin position="20"/>
        <end position="685"/>
    </location>
</feature>
<dbReference type="AlphaFoldDB" id="A0A238XYT0"/>
<dbReference type="Proteomes" id="UP000198384">
    <property type="component" value="Unassembled WGS sequence"/>
</dbReference>
<protein>
    <submittedName>
        <fullName evidence="4">Por secretion system C-terminal sorting domain-containing protein</fullName>
    </submittedName>
</protein>
<evidence type="ECO:0000259" key="3">
    <source>
        <dbReference type="Pfam" id="PF18962"/>
    </source>
</evidence>
<dbReference type="InterPro" id="IPR026444">
    <property type="entry name" value="Secre_tail"/>
</dbReference>
<dbReference type="NCBIfam" id="TIGR04183">
    <property type="entry name" value="Por_Secre_tail"/>
    <property type="match status" value="1"/>
</dbReference>
<dbReference type="EMBL" id="FZNT01000007">
    <property type="protein sequence ID" value="SNR64135.1"/>
    <property type="molecule type" value="Genomic_DNA"/>
</dbReference>
<reference evidence="4 5" key="1">
    <citation type="submission" date="2017-06" db="EMBL/GenBank/DDBJ databases">
        <authorList>
            <person name="Kim H.J."/>
            <person name="Triplett B.A."/>
        </authorList>
    </citation>
    <scope>NUCLEOTIDE SEQUENCE [LARGE SCALE GENOMIC DNA]</scope>
    <source>
        <strain evidence="4 5">DSM 29150</strain>
    </source>
</reference>
<evidence type="ECO:0000256" key="1">
    <source>
        <dbReference type="ARBA" id="ARBA00022729"/>
    </source>
</evidence>
<keyword evidence="1 2" id="KW-0732">Signal</keyword>
<feature type="signal peptide" evidence="2">
    <location>
        <begin position="1"/>
        <end position="19"/>
    </location>
</feature>
<feature type="domain" description="Secretion system C-terminal sorting" evidence="3">
    <location>
        <begin position="615"/>
        <end position="683"/>
    </location>
</feature>
<proteinExistence type="predicted"/>